<accession>G4TEP7</accession>
<proteinExistence type="predicted"/>
<name>G4TEP7_SERID</name>
<gene>
    <name evidence="2" type="ORF">PIIN_03730</name>
</gene>
<feature type="region of interest" description="Disordered" evidence="1">
    <location>
        <begin position="174"/>
        <end position="197"/>
    </location>
</feature>
<protein>
    <submittedName>
        <fullName evidence="2">Uncharacterized protein</fullName>
    </submittedName>
</protein>
<dbReference type="AlphaFoldDB" id="G4TEP7"/>
<dbReference type="OrthoDB" id="3137441at2759"/>
<sequence>MALLAHKISENSLLSRVAPITIKTQFTRQAPIQPSPPSYGFGSWLSTFCDSSPTNGRHASLANLSPKSIWHIDHDIPSPRTSRDDRRWSLSYLPEEPIPIVESKCEIVHPRPKRFWVLTQQDVAQMEHKVNTDEDEREARTRAQAIAAGEIFDRSDDDEIVVIPQRRSTYATTRAPLAAIKPPHAPGYAWSTRRGHP</sequence>
<evidence type="ECO:0000256" key="1">
    <source>
        <dbReference type="SAM" id="MobiDB-lite"/>
    </source>
</evidence>
<dbReference type="Proteomes" id="UP000007148">
    <property type="component" value="Unassembled WGS sequence"/>
</dbReference>
<comment type="caution">
    <text evidence="2">The sequence shown here is derived from an EMBL/GenBank/DDBJ whole genome shotgun (WGS) entry which is preliminary data.</text>
</comment>
<dbReference type="EMBL" id="CAFZ01000064">
    <property type="protein sequence ID" value="CCA69790.1"/>
    <property type="molecule type" value="Genomic_DNA"/>
</dbReference>
<reference evidence="2 3" key="1">
    <citation type="journal article" date="2011" name="PLoS Pathog.">
        <title>Endophytic Life Strategies Decoded by Genome and Transcriptome Analyses of the Mutualistic Root Symbiont Piriformospora indica.</title>
        <authorList>
            <person name="Zuccaro A."/>
            <person name="Lahrmann U."/>
            <person name="Guldener U."/>
            <person name="Langen G."/>
            <person name="Pfiffi S."/>
            <person name="Biedenkopf D."/>
            <person name="Wong P."/>
            <person name="Samans B."/>
            <person name="Grimm C."/>
            <person name="Basiewicz M."/>
            <person name="Murat C."/>
            <person name="Martin F."/>
            <person name="Kogel K.H."/>
        </authorList>
    </citation>
    <scope>NUCLEOTIDE SEQUENCE [LARGE SCALE GENOMIC DNA]</scope>
    <source>
        <strain evidence="2 3">DSM 11827</strain>
    </source>
</reference>
<organism evidence="2 3">
    <name type="scientific">Serendipita indica (strain DSM 11827)</name>
    <name type="common">Root endophyte fungus</name>
    <name type="synonym">Piriformospora indica</name>
    <dbReference type="NCBI Taxonomy" id="1109443"/>
    <lineage>
        <taxon>Eukaryota</taxon>
        <taxon>Fungi</taxon>
        <taxon>Dikarya</taxon>
        <taxon>Basidiomycota</taxon>
        <taxon>Agaricomycotina</taxon>
        <taxon>Agaricomycetes</taxon>
        <taxon>Sebacinales</taxon>
        <taxon>Serendipitaceae</taxon>
        <taxon>Serendipita</taxon>
    </lineage>
</organism>
<evidence type="ECO:0000313" key="2">
    <source>
        <dbReference type="EMBL" id="CCA69790.1"/>
    </source>
</evidence>
<dbReference type="InParanoid" id="G4TEP7"/>
<keyword evidence="3" id="KW-1185">Reference proteome</keyword>
<evidence type="ECO:0000313" key="3">
    <source>
        <dbReference type="Proteomes" id="UP000007148"/>
    </source>
</evidence>
<dbReference type="HOGENOM" id="CLU_1428795_0_0_1"/>